<evidence type="ECO:0000313" key="1">
    <source>
        <dbReference type="EMBL" id="KAH6933593.1"/>
    </source>
</evidence>
<proteinExistence type="predicted"/>
<gene>
    <name evidence="1" type="ORF">HPB50_016735</name>
</gene>
<organism evidence="1 2">
    <name type="scientific">Hyalomma asiaticum</name>
    <name type="common">Tick</name>
    <dbReference type="NCBI Taxonomy" id="266040"/>
    <lineage>
        <taxon>Eukaryota</taxon>
        <taxon>Metazoa</taxon>
        <taxon>Ecdysozoa</taxon>
        <taxon>Arthropoda</taxon>
        <taxon>Chelicerata</taxon>
        <taxon>Arachnida</taxon>
        <taxon>Acari</taxon>
        <taxon>Parasitiformes</taxon>
        <taxon>Ixodida</taxon>
        <taxon>Ixodoidea</taxon>
        <taxon>Ixodidae</taxon>
        <taxon>Hyalomminae</taxon>
        <taxon>Hyalomma</taxon>
    </lineage>
</organism>
<comment type="caution">
    <text evidence="1">The sequence shown here is derived from an EMBL/GenBank/DDBJ whole genome shotgun (WGS) entry which is preliminary data.</text>
</comment>
<name>A0ACB7SFU1_HYAAI</name>
<dbReference type="Proteomes" id="UP000821845">
    <property type="component" value="Chromosome 4"/>
</dbReference>
<evidence type="ECO:0000313" key="2">
    <source>
        <dbReference type="Proteomes" id="UP000821845"/>
    </source>
</evidence>
<sequence length="144" mass="15671">MEILKKKGRVIRAQTTRIINETDDILAKQAPAPDISCAPVEKARRADLESVKISSLSELRSASAMAICSTLQAEDVLTDTADKTRPFMSTTFATKRLESPSHWAASTKHDSASCACAYRRSAEARAVLLPVLKTGWTFLGMGET</sequence>
<accession>A0ACB7SFU1</accession>
<protein>
    <submittedName>
        <fullName evidence="1">Uncharacterized protein</fullName>
    </submittedName>
</protein>
<dbReference type="EMBL" id="CM023484">
    <property type="protein sequence ID" value="KAH6933593.1"/>
    <property type="molecule type" value="Genomic_DNA"/>
</dbReference>
<reference evidence="1" key="1">
    <citation type="submission" date="2020-05" db="EMBL/GenBank/DDBJ databases">
        <title>Large-scale comparative analyses of tick genomes elucidate their genetic diversity and vector capacities.</title>
        <authorList>
            <person name="Jia N."/>
            <person name="Wang J."/>
            <person name="Shi W."/>
            <person name="Du L."/>
            <person name="Sun Y."/>
            <person name="Zhan W."/>
            <person name="Jiang J."/>
            <person name="Wang Q."/>
            <person name="Zhang B."/>
            <person name="Ji P."/>
            <person name="Sakyi L.B."/>
            <person name="Cui X."/>
            <person name="Yuan T."/>
            <person name="Jiang B."/>
            <person name="Yang W."/>
            <person name="Lam T.T.-Y."/>
            <person name="Chang Q."/>
            <person name="Ding S."/>
            <person name="Wang X."/>
            <person name="Zhu J."/>
            <person name="Ruan X."/>
            <person name="Zhao L."/>
            <person name="Wei J."/>
            <person name="Que T."/>
            <person name="Du C."/>
            <person name="Cheng J."/>
            <person name="Dai P."/>
            <person name="Han X."/>
            <person name="Huang E."/>
            <person name="Gao Y."/>
            <person name="Liu J."/>
            <person name="Shao H."/>
            <person name="Ye R."/>
            <person name="Li L."/>
            <person name="Wei W."/>
            <person name="Wang X."/>
            <person name="Wang C."/>
            <person name="Yang T."/>
            <person name="Huo Q."/>
            <person name="Li W."/>
            <person name="Guo W."/>
            <person name="Chen H."/>
            <person name="Zhou L."/>
            <person name="Ni X."/>
            <person name="Tian J."/>
            <person name="Zhou Y."/>
            <person name="Sheng Y."/>
            <person name="Liu T."/>
            <person name="Pan Y."/>
            <person name="Xia L."/>
            <person name="Li J."/>
            <person name="Zhao F."/>
            <person name="Cao W."/>
        </authorList>
    </citation>
    <scope>NUCLEOTIDE SEQUENCE</scope>
    <source>
        <strain evidence="1">Hyas-2018</strain>
    </source>
</reference>
<keyword evidence="2" id="KW-1185">Reference proteome</keyword>